<feature type="transmembrane region" description="Helical" evidence="1">
    <location>
        <begin position="165"/>
        <end position="183"/>
    </location>
</feature>
<sequence>MKYLITLLIAFPSLAFAQAEGEQSFLEAAISIQSFIGLFYVASFIVGATILLSIVSTLADFDKFKQRAENPARQLAIRFVIAGILMNPSTSVMVMSETLGFSVSNDNQFCFAYNLKPNPTEGGVVTDGSTRQCYESAATNLQKALKEKHTQLDESELQKFLQGKFKVVIGVFQVIAMYFYLSAWFKIYAISEGKERQTTYGKQIIVLIFSTLFLNLPAAMEQIYIWVSKIGII</sequence>
<keyword evidence="1" id="KW-0812">Transmembrane</keyword>
<evidence type="ECO:0000256" key="2">
    <source>
        <dbReference type="SAM" id="SignalP"/>
    </source>
</evidence>
<keyword evidence="1" id="KW-1133">Transmembrane helix</keyword>
<keyword evidence="2" id="KW-0732">Signal</keyword>
<evidence type="ECO:0000313" key="3">
    <source>
        <dbReference type="EMBL" id="MDS1820952.1"/>
    </source>
</evidence>
<feature type="signal peptide" evidence="2">
    <location>
        <begin position="1"/>
        <end position="17"/>
    </location>
</feature>
<accession>A0AAW8PXJ6</accession>
<feature type="chain" id="PRO_5043521810" evidence="2">
    <location>
        <begin position="18"/>
        <end position="233"/>
    </location>
</feature>
<dbReference type="EMBL" id="JAUHGG010000003">
    <property type="protein sequence ID" value="MDS1820952.1"/>
    <property type="molecule type" value="Genomic_DNA"/>
</dbReference>
<feature type="transmembrane region" description="Helical" evidence="1">
    <location>
        <begin position="75"/>
        <end position="95"/>
    </location>
</feature>
<comment type="caution">
    <text evidence="3">The sequence shown here is derived from an EMBL/GenBank/DDBJ whole genome shotgun (WGS) entry which is preliminary data.</text>
</comment>
<keyword evidence="1" id="KW-0472">Membrane</keyword>
<evidence type="ECO:0000256" key="1">
    <source>
        <dbReference type="SAM" id="Phobius"/>
    </source>
</evidence>
<dbReference type="AlphaFoldDB" id="A0AAW8PXJ6"/>
<protein>
    <submittedName>
        <fullName evidence="3">Uncharacterized protein</fullName>
    </submittedName>
</protein>
<organism evidence="3 4">
    <name type="scientific">Vibrio parahaemolyticus</name>
    <dbReference type="NCBI Taxonomy" id="670"/>
    <lineage>
        <taxon>Bacteria</taxon>
        <taxon>Pseudomonadati</taxon>
        <taxon>Pseudomonadota</taxon>
        <taxon>Gammaproteobacteria</taxon>
        <taxon>Vibrionales</taxon>
        <taxon>Vibrionaceae</taxon>
        <taxon>Vibrio</taxon>
    </lineage>
</organism>
<evidence type="ECO:0000313" key="4">
    <source>
        <dbReference type="Proteomes" id="UP001253193"/>
    </source>
</evidence>
<name>A0AAW8PXJ6_VIBPH</name>
<gene>
    <name evidence="3" type="ORF">QX249_09810</name>
</gene>
<dbReference type="RefSeq" id="WP_311019737.1">
    <property type="nucleotide sequence ID" value="NZ_JAUHGG010000003.1"/>
</dbReference>
<proteinExistence type="predicted"/>
<dbReference type="Proteomes" id="UP001253193">
    <property type="component" value="Unassembled WGS sequence"/>
</dbReference>
<feature type="transmembrane region" description="Helical" evidence="1">
    <location>
        <begin position="35"/>
        <end position="55"/>
    </location>
</feature>
<feature type="transmembrane region" description="Helical" evidence="1">
    <location>
        <begin position="204"/>
        <end position="227"/>
    </location>
</feature>
<reference evidence="3" key="1">
    <citation type="submission" date="2023-06" db="EMBL/GenBank/DDBJ databases">
        <title>Genomic Diversity of Vibrio spp. and Metagenomic Analysis of Pathogens in Florida Gulf Coastal Waters Following Hurricane Ian.</title>
        <authorList>
            <person name="Brumfield K.D."/>
        </authorList>
    </citation>
    <scope>NUCLEOTIDE SEQUENCE</scope>
    <source>
        <strain evidence="3">WBS2B-138</strain>
    </source>
</reference>